<proteinExistence type="predicted"/>
<sequence>MGILDRWRRKAREPLPLPQSTVTTGKASPDWRDAVRRYRDPSHPERPPNPKKVARSIHSSKTLTPDRATVERECEIAGIPSAAVYAELDAIRAREAGAERDRRSGWRERTRTLDIDPERVVDLRPLGGTPWKVVGAGHWLSDRERDLLRPGWFVLHREPENPYDSDAVAVYLDCRKIGYLTKAKAKAHSPILATFPADGFEVDATISGRNVLVTLPQPSVLRRFANRAVA</sequence>
<keyword evidence="1" id="KW-0479">Metal-binding</keyword>
<evidence type="ECO:0000256" key="3">
    <source>
        <dbReference type="SAM" id="MobiDB-lite"/>
    </source>
</evidence>
<evidence type="ECO:0000256" key="2">
    <source>
        <dbReference type="ARBA" id="ARBA00022801"/>
    </source>
</evidence>
<keyword evidence="6" id="KW-1185">Reference proteome</keyword>
<gene>
    <name evidence="5" type="ORF">QQX02_03130</name>
</gene>
<keyword evidence="2" id="KW-0378">Hydrolase</keyword>
<dbReference type="RefSeq" id="WP_301141160.1">
    <property type="nucleotide sequence ID" value="NZ_JAUHQA010000001.1"/>
</dbReference>
<evidence type="ECO:0000256" key="1">
    <source>
        <dbReference type="ARBA" id="ARBA00022723"/>
    </source>
</evidence>
<evidence type="ECO:0000259" key="4">
    <source>
        <dbReference type="Pfam" id="PF08797"/>
    </source>
</evidence>
<reference evidence="5" key="1">
    <citation type="submission" date="2023-06" db="EMBL/GenBank/DDBJ databases">
        <title>Egi l300058.</title>
        <authorList>
            <person name="Gao L."/>
            <person name="Fang B.-Z."/>
            <person name="Li W.-J."/>
        </authorList>
    </citation>
    <scope>NUCLEOTIDE SEQUENCE</scope>
    <source>
        <strain evidence="5">EGI L300058</strain>
    </source>
</reference>
<dbReference type="InterPro" id="IPR014905">
    <property type="entry name" value="HIRAN"/>
</dbReference>
<dbReference type="EMBL" id="JAUHQA010000001">
    <property type="protein sequence ID" value="MDN4479914.1"/>
    <property type="molecule type" value="Genomic_DNA"/>
</dbReference>
<protein>
    <submittedName>
        <fullName evidence="5">HIRAN domain-containing protein</fullName>
    </submittedName>
</protein>
<comment type="caution">
    <text evidence="5">The sequence shown here is derived from an EMBL/GenBank/DDBJ whole genome shotgun (WGS) entry which is preliminary data.</text>
</comment>
<evidence type="ECO:0000313" key="5">
    <source>
        <dbReference type="EMBL" id="MDN4479914.1"/>
    </source>
</evidence>
<feature type="region of interest" description="Disordered" evidence="3">
    <location>
        <begin position="1"/>
        <end position="68"/>
    </location>
</feature>
<organism evidence="5 6">
    <name type="scientific">Demequina muriae</name>
    <dbReference type="NCBI Taxonomy" id="3051664"/>
    <lineage>
        <taxon>Bacteria</taxon>
        <taxon>Bacillati</taxon>
        <taxon>Actinomycetota</taxon>
        <taxon>Actinomycetes</taxon>
        <taxon>Micrococcales</taxon>
        <taxon>Demequinaceae</taxon>
        <taxon>Demequina</taxon>
    </lineage>
</organism>
<accession>A0ABT8GF63</accession>
<feature type="compositionally biased region" description="Basic and acidic residues" evidence="3">
    <location>
        <begin position="29"/>
        <end position="48"/>
    </location>
</feature>
<evidence type="ECO:0000313" key="6">
    <source>
        <dbReference type="Proteomes" id="UP001172708"/>
    </source>
</evidence>
<name>A0ABT8GF63_9MICO</name>
<feature type="domain" description="HIRAN" evidence="4">
    <location>
        <begin position="154"/>
        <end position="194"/>
    </location>
</feature>
<dbReference type="Pfam" id="PF08797">
    <property type="entry name" value="HIRAN"/>
    <property type="match status" value="1"/>
</dbReference>
<dbReference type="Proteomes" id="UP001172708">
    <property type="component" value="Unassembled WGS sequence"/>
</dbReference>
<dbReference type="Gene3D" id="3.30.70.2330">
    <property type="match status" value="1"/>
</dbReference>